<dbReference type="SUPFAM" id="SSF50331">
    <property type="entry name" value="MOP-like"/>
    <property type="match status" value="1"/>
</dbReference>
<dbReference type="Pfam" id="PF08402">
    <property type="entry name" value="TOBE_2"/>
    <property type="match status" value="1"/>
</dbReference>
<dbReference type="EMBL" id="CP042906">
    <property type="protein sequence ID" value="QEX16401.1"/>
    <property type="molecule type" value="Genomic_DNA"/>
</dbReference>
<dbReference type="AlphaFoldDB" id="A0A5J6MH34"/>
<comment type="similarity">
    <text evidence="1">Belongs to the ABC transporter superfamily.</text>
</comment>
<dbReference type="InterPro" id="IPR003593">
    <property type="entry name" value="AAA+_ATPase"/>
</dbReference>
<dbReference type="InterPro" id="IPR027417">
    <property type="entry name" value="P-loop_NTPase"/>
</dbReference>
<dbReference type="FunFam" id="3.40.50.300:FF:000042">
    <property type="entry name" value="Maltose/maltodextrin ABC transporter, ATP-binding protein"/>
    <property type="match status" value="1"/>
</dbReference>
<evidence type="ECO:0000256" key="4">
    <source>
        <dbReference type="ARBA" id="ARBA00022840"/>
    </source>
</evidence>
<evidence type="ECO:0000313" key="6">
    <source>
        <dbReference type="EMBL" id="QEX16401.1"/>
    </source>
</evidence>
<evidence type="ECO:0000259" key="5">
    <source>
        <dbReference type="PROSITE" id="PS50893"/>
    </source>
</evidence>
<dbReference type="InterPro" id="IPR013611">
    <property type="entry name" value="Transp-assoc_OB_typ2"/>
</dbReference>
<dbReference type="SMART" id="SM00382">
    <property type="entry name" value="AAA"/>
    <property type="match status" value="1"/>
</dbReference>
<dbReference type="SUPFAM" id="SSF52540">
    <property type="entry name" value="P-loop containing nucleoside triphosphate hydrolases"/>
    <property type="match status" value="1"/>
</dbReference>
<dbReference type="PANTHER" id="PTHR43875:SF1">
    <property type="entry name" value="OSMOPROTECTIVE COMPOUNDS UPTAKE ATP-BINDING PROTEIN GGTA"/>
    <property type="match status" value="1"/>
</dbReference>
<dbReference type="PANTHER" id="PTHR43875">
    <property type="entry name" value="MALTODEXTRIN IMPORT ATP-BINDING PROTEIN MSMX"/>
    <property type="match status" value="1"/>
</dbReference>
<dbReference type="RefSeq" id="WP_151176765.1">
    <property type="nucleotide sequence ID" value="NZ_CP042906.1"/>
</dbReference>
<dbReference type="Proteomes" id="UP000326202">
    <property type="component" value="Chromosome"/>
</dbReference>
<organism evidence="6 7">
    <name type="scientific">Hypericibacter terrae</name>
    <dbReference type="NCBI Taxonomy" id="2602015"/>
    <lineage>
        <taxon>Bacteria</taxon>
        <taxon>Pseudomonadati</taxon>
        <taxon>Pseudomonadota</taxon>
        <taxon>Alphaproteobacteria</taxon>
        <taxon>Rhodospirillales</taxon>
        <taxon>Dongiaceae</taxon>
        <taxon>Hypericibacter</taxon>
    </lineage>
</organism>
<dbReference type="PROSITE" id="PS00211">
    <property type="entry name" value="ABC_TRANSPORTER_1"/>
    <property type="match status" value="1"/>
</dbReference>
<keyword evidence="7" id="KW-1185">Reference proteome</keyword>
<dbReference type="GO" id="GO:0140359">
    <property type="term" value="F:ABC-type transporter activity"/>
    <property type="evidence" value="ECO:0007669"/>
    <property type="project" value="InterPro"/>
</dbReference>
<dbReference type="PROSITE" id="PS50893">
    <property type="entry name" value="ABC_TRANSPORTER_2"/>
    <property type="match status" value="1"/>
</dbReference>
<dbReference type="InterPro" id="IPR017871">
    <property type="entry name" value="ABC_transporter-like_CS"/>
</dbReference>
<reference evidence="6 7" key="1">
    <citation type="submission" date="2019-08" db="EMBL/GenBank/DDBJ databases">
        <title>Hyperibacter terrae gen. nov., sp. nov. and Hyperibacter viscosus sp. nov., two new members in the family Rhodospirillaceae isolated from the rhizosphere of Hypericum perforatum.</title>
        <authorList>
            <person name="Noviana Z."/>
        </authorList>
    </citation>
    <scope>NUCLEOTIDE SEQUENCE [LARGE SCALE GENOMIC DNA]</scope>
    <source>
        <strain evidence="6 7">R5913</strain>
    </source>
</reference>
<sequence>MAEVVLNQVTKKFGPVTAVRDLSLTVADSEFVVLLGPTGAGKTTTLRLVSGLERAEAGSISIAGIDVTRLEPAARDVAMVFQQFSLYPHYTVFDNLAFPLRSPLRRLPEPQVEERVRAVASLLRIEPKLKNKATHLSGGEMQRVAIGRALVREPAVFLMDEPLSSLDAKLRADLRIEMKRIQLDLGATILYVTHDQVEAMTMADRIGVLREGALVQIGTPRQIYAEPDSLYVANRLGSPQINELPVGSLGIMDGPAGAATIGVRPEDVVLGGGGGAGRVLTVEPLGAETVILLEVAGSRVHALAGPGPMLRPQDSTTVRVIPGTTLFFDREGRRLPWAARSERPDRGELRHGT</sequence>
<evidence type="ECO:0000256" key="3">
    <source>
        <dbReference type="ARBA" id="ARBA00022741"/>
    </source>
</evidence>
<dbReference type="GO" id="GO:0055052">
    <property type="term" value="C:ATP-binding cassette (ABC) transporter complex, substrate-binding subunit-containing"/>
    <property type="evidence" value="ECO:0007669"/>
    <property type="project" value="TreeGrafter"/>
</dbReference>
<keyword evidence="4 6" id="KW-0067">ATP-binding</keyword>
<dbReference type="Gene3D" id="2.40.50.100">
    <property type="match status" value="1"/>
</dbReference>
<gene>
    <name evidence="6" type="ORF">FRZ44_16940</name>
</gene>
<protein>
    <submittedName>
        <fullName evidence="6">ABC transporter ATP-binding protein</fullName>
    </submittedName>
</protein>
<dbReference type="InterPro" id="IPR047641">
    <property type="entry name" value="ABC_transpr_MalK/UgpC-like"/>
</dbReference>
<feature type="domain" description="ABC transporter" evidence="5">
    <location>
        <begin position="4"/>
        <end position="236"/>
    </location>
</feature>
<dbReference type="Gene3D" id="3.40.50.300">
    <property type="entry name" value="P-loop containing nucleotide triphosphate hydrolases"/>
    <property type="match status" value="1"/>
</dbReference>
<keyword evidence="3" id="KW-0547">Nucleotide-binding</keyword>
<dbReference type="GO" id="GO:0005524">
    <property type="term" value="F:ATP binding"/>
    <property type="evidence" value="ECO:0007669"/>
    <property type="project" value="UniProtKB-KW"/>
</dbReference>
<dbReference type="KEGG" id="htq:FRZ44_16940"/>
<keyword evidence="2" id="KW-0813">Transport</keyword>
<proteinExistence type="inferred from homology"/>
<dbReference type="InterPro" id="IPR012340">
    <property type="entry name" value="NA-bd_OB-fold"/>
</dbReference>
<dbReference type="GO" id="GO:0008643">
    <property type="term" value="P:carbohydrate transport"/>
    <property type="evidence" value="ECO:0007669"/>
    <property type="project" value="InterPro"/>
</dbReference>
<name>A0A5J6MH34_9PROT</name>
<evidence type="ECO:0000313" key="7">
    <source>
        <dbReference type="Proteomes" id="UP000326202"/>
    </source>
</evidence>
<dbReference type="InterPro" id="IPR008995">
    <property type="entry name" value="Mo/tungstate-bd_C_term_dom"/>
</dbReference>
<evidence type="ECO:0000256" key="2">
    <source>
        <dbReference type="ARBA" id="ARBA00022448"/>
    </source>
</evidence>
<evidence type="ECO:0000256" key="1">
    <source>
        <dbReference type="ARBA" id="ARBA00005417"/>
    </source>
</evidence>
<dbReference type="OrthoDB" id="9802264at2"/>
<dbReference type="GO" id="GO:0016887">
    <property type="term" value="F:ATP hydrolysis activity"/>
    <property type="evidence" value="ECO:0007669"/>
    <property type="project" value="InterPro"/>
</dbReference>
<dbReference type="Pfam" id="PF00005">
    <property type="entry name" value="ABC_tran"/>
    <property type="match status" value="1"/>
</dbReference>
<dbReference type="CDD" id="cd03301">
    <property type="entry name" value="ABC_MalK_N"/>
    <property type="match status" value="1"/>
</dbReference>
<dbReference type="InterPro" id="IPR015855">
    <property type="entry name" value="ABC_transpr_MalK-like"/>
</dbReference>
<dbReference type="InterPro" id="IPR003439">
    <property type="entry name" value="ABC_transporter-like_ATP-bd"/>
</dbReference>
<dbReference type="Gene3D" id="2.40.50.140">
    <property type="entry name" value="Nucleic acid-binding proteins"/>
    <property type="match status" value="1"/>
</dbReference>
<accession>A0A5J6MH34</accession>